<protein>
    <submittedName>
        <fullName evidence="1">Uncharacterized protein</fullName>
    </submittedName>
</protein>
<feature type="non-terminal residue" evidence="1">
    <location>
        <position position="1"/>
    </location>
</feature>
<reference evidence="1" key="1">
    <citation type="submission" date="2021-02" db="EMBL/GenBank/DDBJ databases">
        <authorList>
            <person name="Nowell W R."/>
        </authorList>
    </citation>
    <scope>NUCLEOTIDE SEQUENCE</scope>
</reference>
<comment type="caution">
    <text evidence="1">The sequence shown here is derived from an EMBL/GenBank/DDBJ whole genome shotgun (WGS) entry which is preliminary data.</text>
</comment>
<accession>A0A815PPP5</accession>
<organism evidence="1 2">
    <name type="scientific">Rotaria magnacalcarata</name>
    <dbReference type="NCBI Taxonomy" id="392030"/>
    <lineage>
        <taxon>Eukaryota</taxon>
        <taxon>Metazoa</taxon>
        <taxon>Spiralia</taxon>
        <taxon>Gnathifera</taxon>
        <taxon>Rotifera</taxon>
        <taxon>Eurotatoria</taxon>
        <taxon>Bdelloidea</taxon>
        <taxon>Philodinida</taxon>
        <taxon>Philodinidae</taxon>
        <taxon>Rotaria</taxon>
    </lineage>
</organism>
<proteinExistence type="predicted"/>
<evidence type="ECO:0000313" key="1">
    <source>
        <dbReference type="EMBL" id="CAF1452814.1"/>
    </source>
</evidence>
<dbReference type="AlphaFoldDB" id="A0A815PPP5"/>
<dbReference type="Proteomes" id="UP000663834">
    <property type="component" value="Unassembled WGS sequence"/>
</dbReference>
<sequence>MYIKNMWSRHMVFKWAQKNTT</sequence>
<gene>
    <name evidence="1" type="ORF">KQP761_LOCUS12084</name>
</gene>
<dbReference type="EMBL" id="CAJNOW010005553">
    <property type="protein sequence ID" value="CAF1452814.1"/>
    <property type="molecule type" value="Genomic_DNA"/>
</dbReference>
<evidence type="ECO:0000313" key="2">
    <source>
        <dbReference type="Proteomes" id="UP000663834"/>
    </source>
</evidence>
<name>A0A815PPP5_9BILA</name>